<evidence type="ECO:0000259" key="1">
    <source>
        <dbReference type="PROSITE" id="PS51704"/>
    </source>
</evidence>
<feature type="domain" description="GP-PDE" evidence="1">
    <location>
        <begin position="9"/>
        <end position="239"/>
    </location>
</feature>
<evidence type="ECO:0000313" key="2">
    <source>
        <dbReference type="EMBL" id="GHC62142.1"/>
    </source>
</evidence>
<evidence type="ECO:0000313" key="3">
    <source>
        <dbReference type="Proteomes" id="UP000641137"/>
    </source>
</evidence>
<accession>A0A8J3DLN4</accession>
<dbReference type="AlphaFoldDB" id="A0A8J3DLN4"/>
<reference evidence="2" key="1">
    <citation type="journal article" date="2014" name="Int. J. Syst. Evol. Microbiol.">
        <title>Complete genome sequence of Corynebacterium casei LMG S-19264T (=DSM 44701T), isolated from a smear-ripened cheese.</title>
        <authorList>
            <consortium name="US DOE Joint Genome Institute (JGI-PGF)"/>
            <person name="Walter F."/>
            <person name="Albersmeier A."/>
            <person name="Kalinowski J."/>
            <person name="Ruckert C."/>
        </authorList>
    </citation>
    <scope>NUCLEOTIDE SEQUENCE</scope>
    <source>
        <strain evidence="2">KCTC 42097</strain>
    </source>
</reference>
<gene>
    <name evidence="2" type="ORF">GCM10010136_03140</name>
</gene>
<dbReference type="Gene3D" id="3.20.20.190">
    <property type="entry name" value="Phosphatidylinositol (PI) phosphodiesterase"/>
    <property type="match status" value="1"/>
</dbReference>
<dbReference type="Pfam" id="PF03009">
    <property type="entry name" value="GDPD"/>
    <property type="match status" value="1"/>
</dbReference>
<dbReference type="PANTHER" id="PTHR46211">
    <property type="entry name" value="GLYCEROPHOSPHORYL DIESTER PHOSPHODIESTERASE"/>
    <property type="match status" value="1"/>
</dbReference>
<keyword evidence="3" id="KW-1185">Reference proteome</keyword>
<protein>
    <submittedName>
        <fullName evidence="2">Glycerophosphoryl diester phosphodiesterase</fullName>
    </submittedName>
</protein>
<dbReference type="PROSITE" id="PS51704">
    <property type="entry name" value="GP_PDE"/>
    <property type="match status" value="1"/>
</dbReference>
<comment type="caution">
    <text evidence="2">The sequence shown here is derived from an EMBL/GenBank/DDBJ whole genome shotgun (WGS) entry which is preliminary data.</text>
</comment>
<dbReference type="EMBL" id="BMZO01000001">
    <property type="protein sequence ID" value="GHC62142.1"/>
    <property type="molecule type" value="Genomic_DNA"/>
</dbReference>
<dbReference type="InterPro" id="IPR030395">
    <property type="entry name" value="GP_PDE_dom"/>
</dbReference>
<dbReference type="GO" id="GO:0008081">
    <property type="term" value="F:phosphoric diester hydrolase activity"/>
    <property type="evidence" value="ECO:0007669"/>
    <property type="project" value="InterPro"/>
</dbReference>
<dbReference type="GO" id="GO:0006629">
    <property type="term" value="P:lipid metabolic process"/>
    <property type="evidence" value="ECO:0007669"/>
    <property type="project" value="InterPro"/>
</dbReference>
<sequence length="239" mass="26645">MRNTDFIIRRPIAHRGLHDLNRNVWENTLSSSERAIEAGYAIECDVILSSDGVAIVHHDLDLKRLTGQSGFVWQRTADEFSALRVGGTDDHPPRLSELLDLVSGRVPLIVEIKGAPGHDAGLVASVANDLTAYDGEVAVMSFDHWIIRDFGCIPQHIPRGLTAMGMKQQEMEAHFSMLAHDIDFVSYHVQQLSNPFLRFCREKLSMPIISWTVRDQETAAISAKSADQITFEGFVPEPV</sequence>
<dbReference type="PANTHER" id="PTHR46211:SF1">
    <property type="entry name" value="GLYCEROPHOSPHODIESTER PHOSPHODIESTERASE, CYTOPLASMIC"/>
    <property type="match status" value="1"/>
</dbReference>
<proteinExistence type="predicted"/>
<name>A0A8J3DLN4_9HYPH</name>
<reference evidence="2" key="2">
    <citation type="submission" date="2020-09" db="EMBL/GenBank/DDBJ databases">
        <authorList>
            <person name="Sun Q."/>
            <person name="Kim S."/>
        </authorList>
    </citation>
    <scope>NUCLEOTIDE SEQUENCE</scope>
    <source>
        <strain evidence="2">KCTC 42097</strain>
    </source>
</reference>
<organism evidence="2 3">
    <name type="scientific">Limoniibacter endophyticus</name>
    <dbReference type="NCBI Taxonomy" id="1565040"/>
    <lineage>
        <taxon>Bacteria</taxon>
        <taxon>Pseudomonadati</taxon>
        <taxon>Pseudomonadota</taxon>
        <taxon>Alphaproteobacteria</taxon>
        <taxon>Hyphomicrobiales</taxon>
        <taxon>Bartonellaceae</taxon>
        <taxon>Limoniibacter</taxon>
    </lineage>
</organism>
<dbReference type="CDD" id="cd08585">
    <property type="entry name" value="GDPD_like_3"/>
    <property type="match status" value="1"/>
</dbReference>
<dbReference type="InterPro" id="IPR017946">
    <property type="entry name" value="PLC-like_Pdiesterase_TIM-brl"/>
</dbReference>
<dbReference type="Proteomes" id="UP000641137">
    <property type="component" value="Unassembled WGS sequence"/>
</dbReference>
<dbReference type="SUPFAM" id="SSF51695">
    <property type="entry name" value="PLC-like phosphodiesterases"/>
    <property type="match status" value="1"/>
</dbReference>
<dbReference type="RefSeq" id="WP_189487172.1">
    <property type="nucleotide sequence ID" value="NZ_BMZO01000001.1"/>
</dbReference>